<dbReference type="AlphaFoldDB" id="A0A1W6L940"/>
<dbReference type="Pfam" id="PF13937">
    <property type="entry name" value="DUF4212"/>
    <property type="match status" value="1"/>
</dbReference>
<dbReference type="InterPro" id="IPR019886">
    <property type="entry name" value="Na_symporter_ssu"/>
</dbReference>
<keyword evidence="1" id="KW-0812">Transmembrane</keyword>
<feature type="transmembrane region" description="Helical" evidence="1">
    <location>
        <begin position="32"/>
        <end position="55"/>
    </location>
</feature>
<organism evidence="3 4">
    <name type="scientific">Piscinibacter gummiphilus</name>
    <dbReference type="NCBI Taxonomy" id="946333"/>
    <lineage>
        <taxon>Bacteria</taxon>
        <taxon>Pseudomonadati</taxon>
        <taxon>Pseudomonadota</taxon>
        <taxon>Betaproteobacteria</taxon>
        <taxon>Burkholderiales</taxon>
        <taxon>Sphaerotilaceae</taxon>
        <taxon>Piscinibacter</taxon>
    </lineage>
</organism>
<dbReference type="NCBIfam" id="TIGR03647">
    <property type="entry name" value="Na_symport_sm"/>
    <property type="match status" value="1"/>
</dbReference>
<evidence type="ECO:0000313" key="4">
    <source>
        <dbReference type="Proteomes" id="UP000193427"/>
    </source>
</evidence>
<keyword evidence="1" id="KW-0472">Membrane</keyword>
<evidence type="ECO:0000256" key="1">
    <source>
        <dbReference type="SAM" id="Phobius"/>
    </source>
</evidence>
<name>A0A1W6L940_9BURK</name>
<feature type="domain" description="Sodium symporter small subunit" evidence="2">
    <location>
        <begin position="2"/>
        <end position="61"/>
    </location>
</feature>
<proteinExistence type="predicted"/>
<evidence type="ECO:0000259" key="2">
    <source>
        <dbReference type="Pfam" id="PF13937"/>
    </source>
</evidence>
<gene>
    <name evidence="3" type="ORF">A4W93_13080</name>
</gene>
<reference evidence="3 4" key="1">
    <citation type="submission" date="2016-04" db="EMBL/GenBank/DDBJ databases">
        <title>Complete genome sequence of natural rubber-degrading, novel Gram-negative bacterium, Rhizobacter gummiphilus strain NS21.</title>
        <authorList>
            <person name="Tabata M."/>
            <person name="Kasai D."/>
            <person name="Fukuda M."/>
        </authorList>
    </citation>
    <scope>NUCLEOTIDE SEQUENCE [LARGE SCALE GENOMIC DNA]</scope>
    <source>
        <strain evidence="3 4">NS21</strain>
    </source>
</reference>
<keyword evidence="1" id="KW-1133">Transmembrane helix</keyword>
<accession>A0A1W6L940</accession>
<dbReference type="KEGG" id="rgu:A4W93_13080"/>
<sequence length="67" mass="7531">MTLVLLAVWFGVTFVTTFFARGLDLRWFGWPLNYWIASQGALLVFLLLIGVYAFVMDRLDAADAEAG</sequence>
<protein>
    <recommendedName>
        <fullName evidence="2">Sodium symporter small subunit domain-containing protein</fullName>
    </recommendedName>
</protein>
<keyword evidence="4" id="KW-1185">Reference proteome</keyword>
<dbReference type="EMBL" id="CP015118">
    <property type="protein sequence ID" value="ARN20752.1"/>
    <property type="molecule type" value="Genomic_DNA"/>
</dbReference>
<dbReference type="Proteomes" id="UP000193427">
    <property type="component" value="Chromosome"/>
</dbReference>
<evidence type="ECO:0000313" key="3">
    <source>
        <dbReference type="EMBL" id="ARN20752.1"/>
    </source>
</evidence>
<dbReference type="STRING" id="946333.A4W93_13080"/>